<feature type="region of interest" description="Disordered" evidence="1">
    <location>
        <begin position="155"/>
        <end position="175"/>
    </location>
</feature>
<proteinExistence type="predicted"/>
<keyword evidence="3" id="KW-1185">Reference proteome</keyword>
<reference evidence="2" key="1">
    <citation type="submission" date="2020-05" db="EMBL/GenBank/DDBJ databases">
        <title>Mycena genomes resolve the evolution of fungal bioluminescence.</title>
        <authorList>
            <person name="Tsai I.J."/>
        </authorList>
    </citation>
    <scope>NUCLEOTIDE SEQUENCE</scope>
    <source>
        <strain evidence="2">110903Hualien_Pintung</strain>
    </source>
</reference>
<evidence type="ECO:0000313" key="3">
    <source>
        <dbReference type="Proteomes" id="UP000613580"/>
    </source>
</evidence>
<accession>A0A8H6VXV7</accession>
<comment type="caution">
    <text evidence="2">The sequence shown here is derived from an EMBL/GenBank/DDBJ whole genome shotgun (WGS) entry which is preliminary data.</text>
</comment>
<name>A0A8H6VXV7_MYCCL</name>
<feature type="compositionally biased region" description="Pro residues" evidence="1">
    <location>
        <begin position="220"/>
        <end position="231"/>
    </location>
</feature>
<feature type="compositionally biased region" description="Basic and acidic residues" evidence="1">
    <location>
        <begin position="1"/>
        <end position="35"/>
    </location>
</feature>
<evidence type="ECO:0000256" key="1">
    <source>
        <dbReference type="SAM" id="MobiDB-lite"/>
    </source>
</evidence>
<evidence type="ECO:0000313" key="2">
    <source>
        <dbReference type="EMBL" id="KAF7294213.1"/>
    </source>
</evidence>
<dbReference type="Proteomes" id="UP000613580">
    <property type="component" value="Unassembled WGS sequence"/>
</dbReference>
<feature type="compositionally biased region" description="Basic residues" evidence="1">
    <location>
        <begin position="233"/>
        <end position="242"/>
    </location>
</feature>
<gene>
    <name evidence="2" type="ORF">HMN09_01149700</name>
</gene>
<dbReference type="EMBL" id="JACAZE010000019">
    <property type="protein sequence ID" value="KAF7294213.1"/>
    <property type="molecule type" value="Genomic_DNA"/>
</dbReference>
<dbReference type="AlphaFoldDB" id="A0A8H6VXV7"/>
<sequence length="442" mass="47690">MNPQKPPEKDATEQQPHRVEGPTEPRDGESREERATPSIPAAPSMEGTARRRSRRHEDSNKTLPKQIVELGPSLGCAPDGFDAWGRSWTPRSPSTGPAVGIERTIYFDSPKPAKAASRNRRPAATETAGRFSTYDVDYAVTNGVFSRSVLPSRQRWNDSQGSVRGTGEINDEWRQNGWMPAGLGVTHNGNTNMLPPSPFPNQGSVYAPSSMAYPAGQNNPLPPLPSVPPPSSRLRHSRRRRPAGNPGEIHMAHNMGDHPSYQAMHPNPFQTSLAESSDSYLGNNDWAGPVGMLTESPQPAGNMALPNDASALPSMAGQSPITPEDISLFDFLLEPQPASAVLYESPLPPYAGPVSSQWTGSDATAVGAGYSGSGSATFPDTHTKPNSCSTYAQSYTAASRTCSKLPQRCRWSGVRLKPCGSRRTFESGDKCFANAAWSPWRP</sequence>
<feature type="region of interest" description="Disordered" evidence="1">
    <location>
        <begin position="208"/>
        <end position="247"/>
    </location>
</feature>
<feature type="region of interest" description="Disordered" evidence="1">
    <location>
        <begin position="1"/>
        <end position="74"/>
    </location>
</feature>
<protein>
    <submittedName>
        <fullName evidence="2">Uncharacterized protein</fullName>
    </submittedName>
</protein>
<organism evidence="2 3">
    <name type="scientific">Mycena chlorophos</name>
    <name type="common">Agaric fungus</name>
    <name type="synonym">Agaricus chlorophos</name>
    <dbReference type="NCBI Taxonomy" id="658473"/>
    <lineage>
        <taxon>Eukaryota</taxon>
        <taxon>Fungi</taxon>
        <taxon>Dikarya</taxon>
        <taxon>Basidiomycota</taxon>
        <taxon>Agaricomycotina</taxon>
        <taxon>Agaricomycetes</taxon>
        <taxon>Agaricomycetidae</taxon>
        <taxon>Agaricales</taxon>
        <taxon>Marasmiineae</taxon>
        <taxon>Mycenaceae</taxon>
        <taxon>Mycena</taxon>
    </lineage>
</organism>